<organism evidence="3 4">
    <name type="scientific">Mycena metata</name>
    <dbReference type="NCBI Taxonomy" id="1033252"/>
    <lineage>
        <taxon>Eukaryota</taxon>
        <taxon>Fungi</taxon>
        <taxon>Dikarya</taxon>
        <taxon>Basidiomycota</taxon>
        <taxon>Agaricomycotina</taxon>
        <taxon>Agaricomycetes</taxon>
        <taxon>Agaricomycetidae</taxon>
        <taxon>Agaricales</taxon>
        <taxon>Marasmiineae</taxon>
        <taxon>Mycenaceae</taxon>
        <taxon>Mycena</taxon>
    </lineage>
</organism>
<feature type="non-terminal residue" evidence="3">
    <location>
        <position position="127"/>
    </location>
</feature>
<protein>
    <recommendedName>
        <fullName evidence="2">BHLH domain-containing protein</fullName>
    </recommendedName>
</protein>
<evidence type="ECO:0000259" key="2">
    <source>
        <dbReference type="Pfam" id="PF00010"/>
    </source>
</evidence>
<feature type="region of interest" description="Disordered" evidence="1">
    <location>
        <begin position="1"/>
        <end position="32"/>
    </location>
</feature>
<evidence type="ECO:0000256" key="1">
    <source>
        <dbReference type="SAM" id="MobiDB-lite"/>
    </source>
</evidence>
<dbReference type="Pfam" id="PF00010">
    <property type="entry name" value="HLH"/>
    <property type="match status" value="1"/>
</dbReference>
<dbReference type="InterPro" id="IPR011598">
    <property type="entry name" value="bHLH_dom"/>
</dbReference>
<dbReference type="SUPFAM" id="SSF47459">
    <property type="entry name" value="HLH, helix-loop-helix DNA-binding domain"/>
    <property type="match status" value="1"/>
</dbReference>
<feature type="non-terminal residue" evidence="3">
    <location>
        <position position="1"/>
    </location>
</feature>
<proteinExistence type="predicted"/>
<reference evidence="3" key="1">
    <citation type="submission" date="2023-03" db="EMBL/GenBank/DDBJ databases">
        <title>Massive genome expansion in bonnet fungi (Mycena s.s.) driven by repeated elements and novel gene families across ecological guilds.</title>
        <authorList>
            <consortium name="Lawrence Berkeley National Laboratory"/>
            <person name="Harder C.B."/>
            <person name="Miyauchi S."/>
            <person name="Viragh M."/>
            <person name="Kuo A."/>
            <person name="Thoen E."/>
            <person name="Andreopoulos B."/>
            <person name="Lu D."/>
            <person name="Skrede I."/>
            <person name="Drula E."/>
            <person name="Henrissat B."/>
            <person name="Morin E."/>
            <person name="Kohler A."/>
            <person name="Barry K."/>
            <person name="LaButti K."/>
            <person name="Morin E."/>
            <person name="Salamov A."/>
            <person name="Lipzen A."/>
            <person name="Mereny Z."/>
            <person name="Hegedus B."/>
            <person name="Baldrian P."/>
            <person name="Stursova M."/>
            <person name="Weitz H."/>
            <person name="Taylor A."/>
            <person name="Grigoriev I.V."/>
            <person name="Nagy L.G."/>
            <person name="Martin F."/>
            <person name="Kauserud H."/>
        </authorList>
    </citation>
    <scope>NUCLEOTIDE SEQUENCE</scope>
    <source>
        <strain evidence="3">CBHHK182m</strain>
    </source>
</reference>
<gene>
    <name evidence="3" type="ORF">B0H16DRAFT_1251508</name>
</gene>
<dbReference type="InterPro" id="IPR052099">
    <property type="entry name" value="Regulatory_TF_Diverse"/>
</dbReference>
<sequence length="127" mass="13585">TPNTAASTFATAPVTPSAPPMPATQSRPKTSHTTIKCRYRTNLNAHIQSLRQVVPALHAAAIKAGEPYPGMPSFPSTLTIPKLLSFFQAGNASDPEDHIDARGFVDSLKIARKCSKTNLLGKAVKYI</sequence>
<keyword evidence="4" id="KW-1185">Reference proteome</keyword>
<evidence type="ECO:0000313" key="3">
    <source>
        <dbReference type="EMBL" id="KAJ7715526.1"/>
    </source>
</evidence>
<evidence type="ECO:0000313" key="4">
    <source>
        <dbReference type="Proteomes" id="UP001215598"/>
    </source>
</evidence>
<dbReference type="EMBL" id="JARKIB010000306">
    <property type="protein sequence ID" value="KAJ7715526.1"/>
    <property type="molecule type" value="Genomic_DNA"/>
</dbReference>
<dbReference type="GO" id="GO:0046983">
    <property type="term" value="F:protein dimerization activity"/>
    <property type="evidence" value="ECO:0007669"/>
    <property type="project" value="InterPro"/>
</dbReference>
<accession>A0AAD7H997</accession>
<comment type="caution">
    <text evidence="3">The sequence shown here is derived from an EMBL/GenBank/DDBJ whole genome shotgun (WGS) entry which is preliminary data.</text>
</comment>
<dbReference type="PANTHER" id="PTHR47336">
    <property type="entry name" value="TRANSCRIPTION FACTOR HMS1-RELATED"/>
    <property type="match status" value="1"/>
</dbReference>
<name>A0AAD7H997_9AGAR</name>
<feature type="compositionally biased region" description="Polar residues" evidence="1">
    <location>
        <begin position="23"/>
        <end position="32"/>
    </location>
</feature>
<dbReference type="Gene3D" id="4.10.280.10">
    <property type="entry name" value="Helix-loop-helix DNA-binding domain"/>
    <property type="match status" value="1"/>
</dbReference>
<dbReference type="AlphaFoldDB" id="A0AAD7H997"/>
<feature type="compositionally biased region" description="Polar residues" evidence="1">
    <location>
        <begin position="1"/>
        <end position="10"/>
    </location>
</feature>
<dbReference type="PANTHER" id="PTHR47336:SF2">
    <property type="entry name" value="TRANSCRIPTION FACTOR HMS1-RELATED"/>
    <property type="match status" value="1"/>
</dbReference>
<dbReference type="InterPro" id="IPR036638">
    <property type="entry name" value="HLH_DNA-bd_sf"/>
</dbReference>
<feature type="domain" description="BHLH" evidence="2">
    <location>
        <begin position="38"/>
        <end position="127"/>
    </location>
</feature>
<dbReference type="Proteomes" id="UP001215598">
    <property type="component" value="Unassembled WGS sequence"/>
</dbReference>